<evidence type="ECO:0000256" key="5">
    <source>
        <dbReference type="ARBA" id="ARBA00022525"/>
    </source>
</evidence>
<feature type="binding site" evidence="11">
    <location>
        <position position="169"/>
    </location>
    <ligand>
        <name>substrate</name>
    </ligand>
</feature>
<dbReference type="SUPFAM" id="SSF54826">
    <property type="entry name" value="Enolase N-terminal domain-like"/>
    <property type="match status" value="1"/>
</dbReference>
<proteinExistence type="inferred from homology"/>
<comment type="pathway">
    <text evidence="1 9">Carbohydrate degradation; glycolysis; pyruvate from D-glyceraldehyde 3-phosphate: step 4/5.</text>
</comment>
<dbReference type="PRINTS" id="PR00148">
    <property type="entry name" value="ENOLASE"/>
</dbReference>
<dbReference type="Proteomes" id="UP000176915">
    <property type="component" value="Unassembled WGS sequence"/>
</dbReference>
<evidence type="ECO:0000256" key="1">
    <source>
        <dbReference type="ARBA" id="ARBA00005031"/>
    </source>
</evidence>
<name>A0A1F5ST63_9BACT</name>
<feature type="binding site" evidence="11">
    <location>
        <position position="160"/>
    </location>
    <ligand>
        <name>substrate</name>
    </ligand>
</feature>
<dbReference type="InterPro" id="IPR020809">
    <property type="entry name" value="Enolase_CS"/>
</dbReference>
<evidence type="ECO:0000256" key="9">
    <source>
        <dbReference type="HAMAP-Rule" id="MF_00318"/>
    </source>
</evidence>
<keyword evidence="5 9" id="KW-0964">Secreted</keyword>
<keyword evidence="9" id="KW-0963">Cytoplasm</keyword>
<gene>
    <name evidence="9" type="primary">eno</name>
    <name evidence="15" type="ORF">A3H09_02705</name>
</gene>
<comment type="catalytic activity">
    <reaction evidence="9">
        <text>(2R)-2-phosphoglycerate = phosphoenolpyruvate + H2O</text>
        <dbReference type="Rhea" id="RHEA:10164"/>
        <dbReference type="ChEBI" id="CHEBI:15377"/>
        <dbReference type="ChEBI" id="CHEBI:58289"/>
        <dbReference type="ChEBI" id="CHEBI:58702"/>
        <dbReference type="EC" id="4.2.1.11"/>
    </reaction>
</comment>
<evidence type="ECO:0000256" key="10">
    <source>
        <dbReference type="PIRSR" id="PIRSR001400-1"/>
    </source>
</evidence>
<comment type="function">
    <text evidence="9">Catalyzes the reversible conversion of 2-phosphoglycerate (2-PG) into phosphoenolpyruvate (PEP). It is essential for the degradation of carbohydrates via glycolysis.</text>
</comment>
<dbReference type="AlphaFoldDB" id="A0A1F5ST63"/>
<dbReference type="SFLD" id="SFLDS00001">
    <property type="entry name" value="Enolase"/>
    <property type="match status" value="1"/>
</dbReference>
<feature type="domain" description="Enolase N-terminal" evidence="14">
    <location>
        <begin position="4"/>
        <end position="134"/>
    </location>
</feature>
<organism evidence="15 16">
    <name type="scientific">Candidatus Falkowbacteria bacterium RIFCSPLOWO2_12_FULL_45_13</name>
    <dbReference type="NCBI Taxonomy" id="1797991"/>
    <lineage>
        <taxon>Bacteria</taxon>
        <taxon>Candidatus Falkowiibacteriota</taxon>
    </lineage>
</organism>
<keyword evidence="7 9" id="KW-0324">Glycolysis</keyword>
<dbReference type="HAMAP" id="MF_00318">
    <property type="entry name" value="Enolase"/>
    <property type="match status" value="1"/>
</dbReference>
<dbReference type="InterPro" id="IPR000941">
    <property type="entry name" value="Enolase"/>
</dbReference>
<dbReference type="SUPFAM" id="SSF51604">
    <property type="entry name" value="Enolase C-terminal domain-like"/>
    <property type="match status" value="1"/>
</dbReference>
<evidence type="ECO:0000256" key="4">
    <source>
        <dbReference type="ARBA" id="ARBA00017068"/>
    </source>
</evidence>
<evidence type="ECO:0000256" key="11">
    <source>
        <dbReference type="PIRSR" id="PIRSR001400-2"/>
    </source>
</evidence>
<dbReference type="GO" id="GO:0005576">
    <property type="term" value="C:extracellular region"/>
    <property type="evidence" value="ECO:0007669"/>
    <property type="project" value="UniProtKB-SubCell"/>
</dbReference>
<protein>
    <recommendedName>
        <fullName evidence="4 9">Enolase</fullName>
        <ecNumber evidence="3 9">4.2.1.11</ecNumber>
    </recommendedName>
    <alternativeName>
        <fullName evidence="9">2-phospho-D-glycerate hydro-lyase</fullName>
    </alternativeName>
    <alternativeName>
        <fullName evidence="9">2-phosphoglycerate dehydratase</fullName>
    </alternativeName>
</protein>
<dbReference type="InterPro" id="IPR036849">
    <property type="entry name" value="Enolase-like_C_sf"/>
</dbReference>
<comment type="caution">
    <text evidence="15">The sequence shown here is derived from an EMBL/GenBank/DDBJ whole genome shotgun (WGS) entry which is preliminary data.</text>
</comment>
<comment type="similarity">
    <text evidence="2 9">Belongs to the enolase family.</text>
</comment>
<dbReference type="Gene3D" id="3.30.390.10">
    <property type="entry name" value="Enolase-like, N-terminal domain"/>
    <property type="match status" value="1"/>
</dbReference>
<evidence type="ECO:0000256" key="7">
    <source>
        <dbReference type="ARBA" id="ARBA00023152"/>
    </source>
</evidence>
<keyword evidence="15" id="KW-0670">Pyruvate</keyword>
<feature type="binding site" evidence="11">
    <location>
        <position position="407"/>
    </location>
    <ligand>
        <name>substrate</name>
    </ligand>
</feature>
<dbReference type="FunFam" id="3.30.390.10:FF:000001">
    <property type="entry name" value="Enolase"/>
    <property type="match status" value="1"/>
</dbReference>
<feature type="binding site" evidence="9 12">
    <location>
        <position position="259"/>
    </location>
    <ligand>
        <name>Mg(2+)</name>
        <dbReference type="ChEBI" id="CHEBI:18420"/>
    </ligand>
</feature>
<evidence type="ECO:0000259" key="13">
    <source>
        <dbReference type="SMART" id="SM01192"/>
    </source>
</evidence>
<dbReference type="SFLD" id="SFLDG00178">
    <property type="entry name" value="enolase"/>
    <property type="match status" value="1"/>
</dbReference>
<dbReference type="GO" id="GO:0006096">
    <property type="term" value="P:glycolytic process"/>
    <property type="evidence" value="ECO:0007669"/>
    <property type="project" value="UniProtKB-UniRule"/>
</dbReference>
<evidence type="ECO:0000259" key="14">
    <source>
        <dbReference type="SMART" id="SM01193"/>
    </source>
</evidence>
<feature type="active site" description="Proton acceptor" evidence="9 10">
    <location>
        <position position="356"/>
    </location>
</feature>
<dbReference type="SMART" id="SM01192">
    <property type="entry name" value="Enolase_C"/>
    <property type="match status" value="1"/>
</dbReference>
<feature type="binding site" evidence="9">
    <location>
        <position position="385"/>
    </location>
    <ligand>
        <name>(2R)-2-phosphoglycerate</name>
        <dbReference type="ChEBI" id="CHEBI:58289"/>
    </ligand>
</feature>
<evidence type="ECO:0000256" key="2">
    <source>
        <dbReference type="ARBA" id="ARBA00009604"/>
    </source>
</evidence>
<dbReference type="PROSITE" id="PS00164">
    <property type="entry name" value="ENOLASE"/>
    <property type="match status" value="1"/>
</dbReference>
<dbReference type="PIRSF" id="PIRSF001400">
    <property type="entry name" value="Enolase"/>
    <property type="match status" value="1"/>
</dbReference>
<dbReference type="PANTHER" id="PTHR11902">
    <property type="entry name" value="ENOLASE"/>
    <property type="match status" value="1"/>
</dbReference>
<dbReference type="UniPathway" id="UPA00109">
    <property type="reaction ID" value="UER00187"/>
</dbReference>
<keyword evidence="8 9" id="KW-0456">Lyase</keyword>
<evidence type="ECO:0000256" key="6">
    <source>
        <dbReference type="ARBA" id="ARBA00022842"/>
    </source>
</evidence>
<comment type="subcellular location">
    <subcellularLocation>
        <location evidence="9">Cytoplasm</location>
    </subcellularLocation>
    <subcellularLocation>
        <location evidence="9">Secreted</location>
    </subcellularLocation>
    <subcellularLocation>
        <location evidence="9">Cell surface</location>
    </subcellularLocation>
    <text evidence="9">Fractions of enolase are present in both the cytoplasm and on the cell surface.</text>
</comment>
<dbReference type="SFLD" id="SFLDF00002">
    <property type="entry name" value="enolase"/>
    <property type="match status" value="1"/>
</dbReference>
<feature type="binding site" evidence="9 12">
    <location>
        <position position="304"/>
    </location>
    <ligand>
        <name>Mg(2+)</name>
        <dbReference type="ChEBI" id="CHEBI:18420"/>
    </ligand>
</feature>
<evidence type="ECO:0000256" key="8">
    <source>
        <dbReference type="ARBA" id="ARBA00023239"/>
    </source>
</evidence>
<feature type="binding site" evidence="9">
    <location>
        <position position="386"/>
    </location>
    <ligand>
        <name>(2R)-2-phosphoglycerate</name>
        <dbReference type="ChEBI" id="CHEBI:58289"/>
    </ligand>
</feature>
<dbReference type="PANTHER" id="PTHR11902:SF1">
    <property type="entry name" value="ENOLASE"/>
    <property type="match status" value="1"/>
</dbReference>
<dbReference type="Gene3D" id="3.20.20.120">
    <property type="entry name" value="Enolase-like C-terminal domain"/>
    <property type="match status" value="1"/>
</dbReference>
<feature type="binding site" evidence="9">
    <location>
        <position position="168"/>
    </location>
    <ligand>
        <name>(2R)-2-phosphoglycerate</name>
        <dbReference type="ChEBI" id="CHEBI:58289"/>
    </ligand>
</feature>
<dbReference type="InterPro" id="IPR020811">
    <property type="entry name" value="Enolase_N"/>
</dbReference>
<evidence type="ECO:0000313" key="16">
    <source>
        <dbReference type="Proteomes" id="UP000176915"/>
    </source>
</evidence>
<feature type="active site" description="Proton donor" evidence="9 10">
    <location>
        <position position="222"/>
    </location>
</feature>
<dbReference type="GO" id="GO:0009986">
    <property type="term" value="C:cell surface"/>
    <property type="evidence" value="ECO:0007669"/>
    <property type="project" value="UniProtKB-SubCell"/>
</dbReference>
<evidence type="ECO:0000313" key="15">
    <source>
        <dbReference type="EMBL" id="OGF29860.1"/>
    </source>
</evidence>
<dbReference type="SMART" id="SM01193">
    <property type="entry name" value="Enolase_N"/>
    <property type="match status" value="1"/>
</dbReference>
<feature type="binding site" evidence="11">
    <location>
        <begin position="383"/>
        <end position="386"/>
    </location>
    <ligand>
        <name>substrate</name>
    </ligand>
</feature>
<evidence type="ECO:0000256" key="12">
    <source>
        <dbReference type="PIRSR" id="PIRSR001400-3"/>
    </source>
</evidence>
<dbReference type="GO" id="GO:0000015">
    <property type="term" value="C:phosphopyruvate hydratase complex"/>
    <property type="evidence" value="ECO:0007669"/>
    <property type="project" value="InterPro"/>
</dbReference>
<keyword evidence="6 9" id="KW-0460">Magnesium</keyword>
<feature type="binding site" evidence="9 12">
    <location>
        <position position="331"/>
    </location>
    <ligand>
        <name>Mg(2+)</name>
        <dbReference type="ChEBI" id="CHEBI:18420"/>
    </ligand>
</feature>
<dbReference type="EMBL" id="MFFY01000061">
    <property type="protein sequence ID" value="OGF29860.1"/>
    <property type="molecule type" value="Genomic_DNA"/>
</dbReference>
<evidence type="ECO:0000256" key="3">
    <source>
        <dbReference type="ARBA" id="ARBA00012058"/>
    </source>
</evidence>
<feature type="binding site" evidence="11">
    <location>
        <position position="331"/>
    </location>
    <ligand>
        <name>substrate</name>
    </ligand>
</feature>
<dbReference type="Pfam" id="PF00113">
    <property type="entry name" value="Enolase_C"/>
    <property type="match status" value="1"/>
</dbReference>
<reference evidence="15 16" key="1">
    <citation type="journal article" date="2016" name="Nat. Commun.">
        <title>Thousands of microbial genomes shed light on interconnected biogeochemical processes in an aquifer system.</title>
        <authorList>
            <person name="Anantharaman K."/>
            <person name="Brown C.T."/>
            <person name="Hug L.A."/>
            <person name="Sharon I."/>
            <person name="Castelle C.J."/>
            <person name="Probst A.J."/>
            <person name="Thomas B.C."/>
            <person name="Singh A."/>
            <person name="Wilkins M.J."/>
            <person name="Karaoz U."/>
            <person name="Brodie E.L."/>
            <person name="Williams K.H."/>
            <person name="Hubbard S.S."/>
            <person name="Banfield J.F."/>
        </authorList>
    </citation>
    <scope>NUCLEOTIDE SEQUENCE [LARGE SCALE GENOMIC DNA]</scope>
</reference>
<dbReference type="InterPro" id="IPR029017">
    <property type="entry name" value="Enolase-like_N"/>
</dbReference>
<dbReference type="GO" id="GO:0004634">
    <property type="term" value="F:phosphopyruvate hydratase activity"/>
    <property type="evidence" value="ECO:0007669"/>
    <property type="project" value="UniProtKB-UniRule"/>
</dbReference>
<feature type="domain" description="Enolase C-terminal TIM barrel" evidence="13">
    <location>
        <begin position="144"/>
        <end position="435"/>
    </location>
</feature>
<dbReference type="NCBIfam" id="TIGR01060">
    <property type="entry name" value="eno"/>
    <property type="match status" value="1"/>
</dbReference>
<accession>A0A1F5ST63</accession>
<sequence length="438" mass="47753">MPKIKKITTREILDSRGNPTVEATVLLDNGVKAKASAPAGASTGAHEAVELRDNDAKRYGGLGVLHAIKNIESKIAPKLIGAGVTKQAEIDDIMIKLDGTKNKSKLGANAILPVSLACARAGALASGLELYEYISNNFQFPISNFQLPVPCFNIFNGGKHADTNLDFQEFMIIPLAYLTPPALLVRGGRRSFAEQVRMGAEIFHALGDVLKRAGYDTDVGNEGGYAPDISSSIQAIELIMAAAIKAGYKPGADLALGIDVGSSQLYNQRNGRYVFKLDRASYTAATLAGLYYEWFRKYPIIYLEDGLAEDDWAGWQKLNKELGRDVMLVGDDLFVTNPERLRRGLKENAANAILIKPNQVGTLSETVDCVKLAKKHNYKIIVSHRSGETTDDFIADLAVAVGADYIKAGSLSRGERLAKYNRLMEIEENLKCKNQKLK</sequence>
<feature type="binding site" evidence="11">
    <location>
        <position position="304"/>
    </location>
    <ligand>
        <name>substrate</name>
    </ligand>
</feature>
<feature type="binding site" evidence="9">
    <location>
        <position position="407"/>
    </location>
    <ligand>
        <name>(2R)-2-phosphoglycerate</name>
        <dbReference type="ChEBI" id="CHEBI:58289"/>
    </ligand>
</feature>
<dbReference type="EC" id="4.2.1.11" evidence="3 9"/>
<feature type="binding site" evidence="9">
    <location>
        <position position="356"/>
    </location>
    <ligand>
        <name>(2R)-2-phosphoglycerate</name>
        <dbReference type="ChEBI" id="CHEBI:58289"/>
    </ligand>
</feature>
<comment type="cofactor">
    <cofactor evidence="9">
        <name>Mg(2+)</name>
        <dbReference type="ChEBI" id="CHEBI:18420"/>
    </cofactor>
    <text evidence="9">Binds a second Mg(2+) ion via substrate during catalysis.</text>
</comment>
<dbReference type="InterPro" id="IPR020810">
    <property type="entry name" value="Enolase_C"/>
</dbReference>
<dbReference type="GO" id="GO:0000287">
    <property type="term" value="F:magnesium ion binding"/>
    <property type="evidence" value="ECO:0007669"/>
    <property type="project" value="UniProtKB-UniRule"/>
</dbReference>
<comment type="cofactor">
    <cofactor evidence="12">
        <name>Mg(2+)</name>
        <dbReference type="ChEBI" id="CHEBI:18420"/>
    </cofactor>
    <text evidence="12">Mg(2+) is required for catalysis and for stabilizing the dimer.</text>
</comment>
<keyword evidence="9 12" id="KW-0479">Metal-binding</keyword>
<dbReference type="CDD" id="cd03313">
    <property type="entry name" value="enolase"/>
    <property type="match status" value="1"/>
</dbReference>
<dbReference type="Pfam" id="PF03952">
    <property type="entry name" value="Enolase_N"/>
    <property type="match status" value="1"/>
</dbReference>